<dbReference type="PANTHER" id="PTHR33619">
    <property type="entry name" value="POLYSACCHARIDE EXPORT PROTEIN GFCE-RELATED"/>
    <property type="match status" value="1"/>
</dbReference>
<accession>A0ABW3ZCR1</accession>
<evidence type="ECO:0000256" key="8">
    <source>
        <dbReference type="ARBA" id="ARBA00023047"/>
    </source>
</evidence>
<evidence type="ECO:0000256" key="11">
    <source>
        <dbReference type="ARBA" id="ARBA00023136"/>
    </source>
</evidence>
<keyword evidence="6" id="KW-0812">Transmembrane</keyword>
<keyword evidence="10" id="KW-0626">Porin</keyword>
<feature type="domain" description="SLBB" evidence="17">
    <location>
        <begin position="251"/>
        <end position="348"/>
    </location>
</feature>
<dbReference type="Pfam" id="PF22461">
    <property type="entry name" value="SLBB_2"/>
    <property type="match status" value="2"/>
</dbReference>
<dbReference type="RefSeq" id="WP_378777324.1">
    <property type="nucleotide sequence ID" value="NZ_JBHTMX010000277.1"/>
</dbReference>
<evidence type="ECO:0000256" key="12">
    <source>
        <dbReference type="ARBA" id="ARBA00023139"/>
    </source>
</evidence>
<evidence type="ECO:0000256" key="15">
    <source>
        <dbReference type="SAM" id="SignalP"/>
    </source>
</evidence>
<keyword evidence="9" id="KW-0406">Ion transport</keyword>
<dbReference type="Pfam" id="PF02563">
    <property type="entry name" value="Poly_export"/>
    <property type="match status" value="1"/>
</dbReference>
<dbReference type="Gene3D" id="3.30.1950.10">
    <property type="entry name" value="wza like domain"/>
    <property type="match status" value="1"/>
</dbReference>
<dbReference type="Proteomes" id="UP001597171">
    <property type="component" value="Unassembled WGS sequence"/>
</dbReference>
<organism evidence="18 19">
    <name type="scientific">Methylopila musalis</name>
    <dbReference type="NCBI Taxonomy" id="1134781"/>
    <lineage>
        <taxon>Bacteria</taxon>
        <taxon>Pseudomonadati</taxon>
        <taxon>Pseudomonadota</taxon>
        <taxon>Alphaproteobacteria</taxon>
        <taxon>Hyphomicrobiales</taxon>
        <taxon>Methylopilaceae</taxon>
        <taxon>Methylopila</taxon>
    </lineage>
</organism>
<name>A0ABW3ZCR1_9HYPH</name>
<evidence type="ECO:0000259" key="16">
    <source>
        <dbReference type="Pfam" id="PF02563"/>
    </source>
</evidence>
<keyword evidence="4" id="KW-1134">Transmembrane beta strand</keyword>
<comment type="subcellular location">
    <subcellularLocation>
        <location evidence="1">Cell outer membrane</location>
        <topology evidence="1">Multi-pass membrane protein</topology>
    </subcellularLocation>
</comment>
<comment type="similarity">
    <text evidence="2">Belongs to the BexD/CtrA/VexA family.</text>
</comment>
<dbReference type="PANTHER" id="PTHR33619:SF3">
    <property type="entry name" value="POLYSACCHARIDE EXPORT PROTEIN GFCE-RELATED"/>
    <property type="match status" value="1"/>
</dbReference>
<dbReference type="InterPro" id="IPR054765">
    <property type="entry name" value="SLBB_dom"/>
</dbReference>
<protein>
    <submittedName>
        <fullName evidence="18">Polysaccharide biosynthesis/export family protein</fullName>
    </submittedName>
</protein>
<keyword evidence="8" id="KW-0625">Polysaccharide transport</keyword>
<comment type="caution">
    <text evidence="18">The sequence shown here is derived from an EMBL/GenBank/DDBJ whole genome shotgun (WGS) entry which is preliminary data.</text>
</comment>
<evidence type="ECO:0000256" key="4">
    <source>
        <dbReference type="ARBA" id="ARBA00022452"/>
    </source>
</evidence>
<evidence type="ECO:0000256" key="14">
    <source>
        <dbReference type="ARBA" id="ARBA00023288"/>
    </source>
</evidence>
<dbReference type="Gene3D" id="3.10.560.10">
    <property type="entry name" value="Outer membrane lipoprotein wza domain like"/>
    <property type="match status" value="2"/>
</dbReference>
<evidence type="ECO:0000259" key="17">
    <source>
        <dbReference type="Pfam" id="PF22461"/>
    </source>
</evidence>
<dbReference type="PROSITE" id="PS51257">
    <property type="entry name" value="PROKAR_LIPOPROTEIN"/>
    <property type="match status" value="1"/>
</dbReference>
<keyword evidence="12" id="KW-0564">Palmitate</keyword>
<keyword evidence="3" id="KW-0813">Transport</keyword>
<keyword evidence="14" id="KW-0449">Lipoprotein</keyword>
<dbReference type="EMBL" id="JBHTMX010000277">
    <property type="protein sequence ID" value="MFD1333617.1"/>
    <property type="molecule type" value="Genomic_DNA"/>
</dbReference>
<keyword evidence="19" id="KW-1185">Reference proteome</keyword>
<feature type="signal peptide" evidence="15">
    <location>
        <begin position="1"/>
        <end position="27"/>
    </location>
</feature>
<feature type="domain" description="SLBB" evidence="17">
    <location>
        <begin position="169"/>
        <end position="242"/>
    </location>
</feature>
<feature type="chain" id="PRO_5047147956" evidence="15">
    <location>
        <begin position="28"/>
        <end position="381"/>
    </location>
</feature>
<keyword evidence="13" id="KW-0998">Cell outer membrane</keyword>
<keyword evidence="5" id="KW-0762">Sugar transport</keyword>
<evidence type="ECO:0000256" key="6">
    <source>
        <dbReference type="ARBA" id="ARBA00022692"/>
    </source>
</evidence>
<evidence type="ECO:0000256" key="5">
    <source>
        <dbReference type="ARBA" id="ARBA00022597"/>
    </source>
</evidence>
<evidence type="ECO:0000256" key="7">
    <source>
        <dbReference type="ARBA" id="ARBA00022729"/>
    </source>
</evidence>
<sequence>MRSSKVTGAAAIAVATALMSGCSTLPAAGPTTEQIDPPSVSNTAIKDYLLVDLNQRVVDVLSQYRAAPFSRRFSAPQPAPGQIVGVGDVLSVQLFEAGQGGLFSSDLGARVSLTQRVDSDGSITVPYAGRISAAGAGPQTVEKRIVAALEGRAIQPQALVQITETVSRSFVVNGEVGKPGRFPITAAGDRVLDAIATAGGAKNELFQTRVTLVRGSNQASSIMKTLVDNPPDNVFVQPGDRIYLTKDPELFMAFGAVPQPGPIMFDLERISLLEAVGKAGGLMDQRSDPGALFLFRYEPASAARAIRPDYDGRFGERVPMVYRVNLRDPAAYFYAKAFAVRDKDVLYVANAKLSELQKFLSILATARNVAQTAQAVQKLGQ</sequence>
<evidence type="ECO:0000313" key="18">
    <source>
        <dbReference type="EMBL" id="MFD1333617.1"/>
    </source>
</evidence>
<dbReference type="InterPro" id="IPR049712">
    <property type="entry name" value="Poly_export"/>
</dbReference>
<keyword evidence="11" id="KW-0472">Membrane</keyword>
<evidence type="ECO:0000256" key="2">
    <source>
        <dbReference type="ARBA" id="ARBA00009450"/>
    </source>
</evidence>
<evidence type="ECO:0000256" key="3">
    <source>
        <dbReference type="ARBA" id="ARBA00022448"/>
    </source>
</evidence>
<evidence type="ECO:0000256" key="13">
    <source>
        <dbReference type="ARBA" id="ARBA00023237"/>
    </source>
</evidence>
<reference evidence="19" key="1">
    <citation type="journal article" date="2019" name="Int. J. Syst. Evol. Microbiol.">
        <title>The Global Catalogue of Microorganisms (GCM) 10K type strain sequencing project: providing services to taxonomists for standard genome sequencing and annotation.</title>
        <authorList>
            <consortium name="The Broad Institute Genomics Platform"/>
            <consortium name="The Broad Institute Genome Sequencing Center for Infectious Disease"/>
            <person name="Wu L."/>
            <person name="Ma J."/>
        </authorList>
    </citation>
    <scope>NUCLEOTIDE SEQUENCE [LARGE SCALE GENOMIC DNA]</scope>
    <source>
        <strain evidence="19">CCUG 61696</strain>
    </source>
</reference>
<feature type="domain" description="Polysaccharide export protein N-terminal" evidence="16">
    <location>
        <begin position="78"/>
        <end position="162"/>
    </location>
</feature>
<dbReference type="InterPro" id="IPR003715">
    <property type="entry name" value="Poly_export_N"/>
</dbReference>
<proteinExistence type="inferred from homology"/>
<gene>
    <name evidence="18" type="ORF">ACFQ4O_16565</name>
</gene>
<evidence type="ECO:0000256" key="10">
    <source>
        <dbReference type="ARBA" id="ARBA00023114"/>
    </source>
</evidence>
<evidence type="ECO:0000256" key="1">
    <source>
        <dbReference type="ARBA" id="ARBA00004571"/>
    </source>
</evidence>
<evidence type="ECO:0000256" key="9">
    <source>
        <dbReference type="ARBA" id="ARBA00023065"/>
    </source>
</evidence>
<keyword evidence="7 15" id="KW-0732">Signal</keyword>
<evidence type="ECO:0000313" key="19">
    <source>
        <dbReference type="Proteomes" id="UP001597171"/>
    </source>
</evidence>